<dbReference type="PANTHER" id="PTHR14418">
    <property type="entry name" value="CONDENSIN COMPLEX SUBUNIT 3-RELATED"/>
    <property type="match status" value="1"/>
</dbReference>
<reference evidence="1" key="1">
    <citation type="submission" date="2023-07" db="EMBL/GenBank/DDBJ databases">
        <authorList>
            <person name="Stuckert A."/>
        </authorList>
    </citation>
    <scope>NUCLEOTIDE SEQUENCE</scope>
</reference>
<dbReference type="Proteomes" id="UP001176940">
    <property type="component" value="Unassembled WGS sequence"/>
</dbReference>
<dbReference type="InterPro" id="IPR011989">
    <property type="entry name" value="ARM-like"/>
</dbReference>
<dbReference type="Gene3D" id="1.25.10.10">
    <property type="entry name" value="Leucine-rich Repeat Variant"/>
    <property type="match status" value="1"/>
</dbReference>
<dbReference type="InterPro" id="IPR027165">
    <property type="entry name" value="CND3"/>
</dbReference>
<dbReference type="PANTHER" id="PTHR14418:SF5">
    <property type="entry name" value="CONDENSIN COMPLEX SUBUNIT 3"/>
    <property type="match status" value="1"/>
</dbReference>
<gene>
    <name evidence="1" type="ORF">RIMI_LOCUS8363402</name>
</gene>
<comment type="caution">
    <text evidence="1">The sequence shown here is derived from an EMBL/GenBank/DDBJ whole genome shotgun (WGS) entry which is preliminary data.</text>
</comment>
<evidence type="ECO:0000313" key="1">
    <source>
        <dbReference type="EMBL" id="CAJ0940202.1"/>
    </source>
</evidence>
<evidence type="ECO:0000313" key="2">
    <source>
        <dbReference type="Proteomes" id="UP001176940"/>
    </source>
</evidence>
<proteinExistence type="predicted"/>
<sequence>MRRADAARRPRTDASVKVALGNMNGRVCLMSNDCPQCLSYVLALCLPVYMHLLENDLNPEVRRAVLSCIAPSARTLPKIVGRTKDVKELVRKLAYQVLAEKVHIRALTIAQRVSLLQLGLNDRSEAVKDIMQKKLLQSWLKYTEGNVLELLHRLDVENSPEVAVSALNAMFALSSVSELVEKCKNIDESAAEAGVLVWRRCGVVRRCYVGTAALRRDPALGLWICGVVRRCGVMSGDAVAQLRCSVVRRRAALGSAPLSPQRHRLCLAASGVEQLPGAGTSGHRTALWGSAPSGASLPVPALLALRGEKLRPRLRACSRPQHRLAVPPP</sequence>
<dbReference type="EMBL" id="CAUEEQ010016524">
    <property type="protein sequence ID" value="CAJ0940202.1"/>
    <property type="molecule type" value="Genomic_DNA"/>
</dbReference>
<accession>A0ABN9LH79</accession>
<dbReference type="InterPro" id="IPR016024">
    <property type="entry name" value="ARM-type_fold"/>
</dbReference>
<name>A0ABN9LH79_9NEOB</name>
<dbReference type="SUPFAM" id="SSF48371">
    <property type="entry name" value="ARM repeat"/>
    <property type="match status" value="1"/>
</dbReference>
<organism evidence="1 2">
    <name type="scientific">Ranitomeya imitator</name>
    <name type="common">mimic poison frog</name>
    <dbReference type="NCBI Taxonomy" id="111125"/>
    <lineage>
        <taxon>Eukaryota</taxon>
        <taxon>Metazoa</taxon>
        <taxon>Chordata</taxon>
        <taxon>Craniata</taxon>
        <taxon>Vertebrata</taxon>
        <taxon>Euteleostomi</taxon>
        <taxon>Amphibia</taxon>
        <taxon>Batrachia</taxon>
        <taxon>Anura</taxon>
        <taxon>Neobatrachia</taxon>
        <taxon>Hyloidea</taxon>
        <taxon>Dendrobatidae</taxon>
        <taxon>Dendrobatinae</taxon>
        <taxon>Ranitomeya</taxon>
    </lineage>
</organism>
<protein>
    <submittedName>
        <fullName evidence="1">Uncharacterized protein</fullName>
    </submittedName>
</protein>
<keyword evidence="2" id="KW-1185">Reference proteome</keyword>